<keyword evidence="2" id="KW-1185">Reference proteome</keyword>
<gene>
    <name evidence="1" type="ORF">F7Q99_29925</name>
</gene>
<dbReference type="RefSeq" id="WP_153467031.1">
    <property type="nucleotide sequence ID" value="NZ_WBOF01000002.1"/>
</dbReference>
<dbReference type="Proteomes" id="UP000450000">
    <property type="component" value="Unassembled WGS sequence"/>
</dbReference>
<dbReference type="EMBL" id="WBOF01000002">
    <property type="protein sequence ID" value="MQS16320.1"/>
    <property type="molecule type" value="Genomic_DNA"/>
</dbReference>
<dbReference type="OrthoDB" id="3534255at2"/>
<proteinExistence type="predicted"/>
<dbReference type="SUPFAM" id="SSF63829">
    <property type="entry name" value="Calcium-dependent phosphotriesterase"/>
    <property type="match status" value="1"/>
</dbReference>
<evidence type="ECO:0000313" key="1">
    <source>
        <dbReference type="EMBL" id="MQS16320.1"/>
    </source>
</evidence>
<organism evidence="1 2">
    <name type="scientific">Streptomyces kaniharaensis</name>
    <dbReference type="NCBI Taxonomy" id="212423"/>
    <lineage>
        <taxon>Bacteria</taxon>
        <taxon>Bacillati</taxon>
        <taxon>Actinomycetota</taxon>
        <taxon>Actinomycetes</taxon>
        <taxon>Kitasatosporales</taxon>
        <taxon>Streptomycetaceae</taxon>
        <taxon>Streptomyces</taxon>
    </lineage>
</organism>
<protein>
    <submittedName>
        <fullName evidence="1">Uncharacterized protein</fullName>
    </submittedName>
</protein>
<sequence length="129" mass="13435">MAPLGRHEPSGRSRTLPAELRFITRYAPDGTPVATAVFGGPRPDGTPSAVIPDGSGDTLAVLPDGTIALALRPGGTHLFSADLSRLLATWPMPWGFEEEKARAGHPFAASIAVMPSGRLLCTTAEYGLG</sequence>
<accession>A0A6N7KXQ6</accession>
<reference evidence="1 2" key="1">
    <citation type="submission" date="2019-09" db="EMBL/GenBank/DDBJ databases">
        <title>Genome Sequences of Streptomyces kaniharaensis ATCC 21070.</title>
        <authorList>
            <person name="Zhu W."/>
            <person name="De Crecy-Lagard V."/>
            <person name="Richards N.G."/>
        </authorList>
    </citation>
    <scope>NUCLEOTIDE SEQUENCE [LARGE SCALE GENOMIC DNA]</scope>
    <source>
        <strain evidence="1 2">SF-557</strain>
    </source>
</reference>
<dbReference type="AlphaFoldDB" id="A0A6N7KXQ6"/>
<comment type="caution">
    <text evidence="1">The sequence shown here is derived from an EMBL/GenBank/DDBJ whole genome shotgun (WGS) entry which is preliminary data.</text>
</comment>
<evidence type="ECO:0000313" key="2">
    <source>
        <dbReference type="Proteomes" id="UP000450000"/>
    </source>
</evidence>
<name>A0A6N7KXQ6_9ACTN</name>